<comment type="similarity">
    <text evidence="2">Belongs to the bacterial solute-binding protein 8 family.</text>
</comment>
<organism evidence="7 8">
    <name type="scientific">Oceanotoga teriensis</name>
    <dbReference type="NCBI Taxonomy" id="515440"/>
    <lineage>
        <taxon>Bacteria</taxon>
        <taxon>Thermotogati</taxon>
        <taxon>Thermotogota</taxon>
        <taxon>Thermotogae</taxon>
        <taxon>Petrotogales</taxon>
        <taxon>Petrotogaceae</taxon>
        <taxon>Oceanotoga</taxon>
    </lineage>
</organism>
<evidence type="ECO:0000256" key="3">
    <source>
        <dbReference type="ARBA" id="ARBA00022448"/>
    </source>
</evidence>
<evidence type="ECO:0000313" key="7">
    <source>
        <dbReference type="EMBL" id="PWJ95292.1"/>
    </source>
</evidence>
<evidence type="ECO:0000313" key="8">
    <source>
        <dbReference type="Proteomes" id="UP000245921"/>
    </source>
</evidence>
<dbReference type="InterPro" id="IPR002491">
    <property type="entry name" value="ABC_transptr_periplasmic_BD"/>
</dbReference>
<dbReference type="PANTHER" id="PTHR30532">
    <property type="entry name" value="IRON III DICITRATE-BINDING PERIPLASMIC PROTEIN"/>
    <property type="match status" value="1"/>
</dbReference>
<dbReference type="EMBL" id="QGGI01000006">
    <property type="protein sequence ID" value="PWJ95292.1"/>
    <property type="molecule type" value="Genomic_DNA"/>
</dbReference>
<dbReference type="SUPFAM" id="SSF53807">
    <property type="entry name" value="Helical backbone' metal receptor"/>
    <property type="match status" value="1"/>
</dbReference>
<protein>
    <submittedName>
        <fullName evidence="7">Iron complex transport system substrate-binding protein</fullName>
    </submittedName>
</protein>
<keyword evidence="3" id="KW-0813">Transport</keyword>
<feature type="domain" description="Fe/B12 periplasmic-binding" evidence="6">
    <location>
        <begin position="46"/>
        <end position="302"/>
    </location>
</feature>
<dbReference type="Gene3D" id="3.40.50.1980">
    <property type="entry name" value="Nitrogenase molybdenum iron protein domain"/>
    <property type="match status" value="2"/>
</dbReference>
<evidence type="ECO:0000256" key="2">
    <source>
        <dbReference type="ARBA" id="ARBA00008814"/>
    </source>
</evidence>
<feature type="signal peptide" evidence="5">
    <location>
        <begin position="1"/>
        <end position="21"/>
    </location>
</feature>
<dbReference type="PANTHER" id="PTHR30532:SF24">
    <property type="entry name" value="FERRIC ENTEROBACTIN-BINDING PERIPLASMIC PROTEIN FEPB"/>
    <property type="match status" value="1"/>
</dbReference>
<dbReference type="PROSITE" id="PS50983">
    <property type="entry name" value="FE_B12_PBP"/>
    <property type="match status" value="1"/>
</dbReference>
<dbReference type="RefSeq" id="WP_109604538.1">
    <property type="nucleotide sequence ID" value="NZ_QGGI01000006.1"/>
</dbReference>
<accession>A0AA45C7D8</accession>
<feature type="chain" id="PRO_5041273347" evidence="5">
    <location>
        <begin position="22"/>
        <end position="302"/>
    </location>
</feature>
<dbReference type="AlphaFoldDB" id="A0AA45C7D8"/>
<dbReference type="Proteomes" id="UP000245921">
    <property type="component" value="Unassembled WGS sequence"/>
</dbReference>
<keyword evidence="4 5" id="KW-0732">Signal</keyword>
<evidence type="ECO:0000256" key="4">
    <source>
        <dbReference type="ARBA" id="ARBA00022729"/>
    </source>
</evidence>
<evidence type="ECO:0000256" key="5">
    <source>
        <dbReference type="SAM" id="SignalP"/>
    </source>
</evidence>
<name>A0AA45C7D8_9BACT</name>
<proteinExistence type="inferred from homology"/>
<comment type="subcellular location">
    <subcellularLocation>
        <location evidence="1">Cell envelope</location>
    </subcellularLocation>
</comment>
<comment type="caution">
    <text evidence="7">The sequence shown here is derived from an EMBL/GenBank/DDBJ whole genome shotgun (WGS) entry which is preliminary data.</text>
</comment>
<reference evidence="7 8" key="1">
    <citation type="submission" date="2018-05" db="EMBL/GenBank/DDBJ databases">
        <title>Genomic Encyclopedia of Type Strains, Phase IV (KMG-IV): sequencing the most valuable type-strain genomes for metagenomic binning, comparative biology and taxonomic classification.</title>
        <authorList>
            <person name="Goeker M."/>
        </authorList>
    </citation>
    <scope>NUCLEOTIDE SEQUENCE [LARGE SCALE GENOMIC DNA]</scope>
    <source>
        <strain evidence="7 8">DSM 24906</strain>
    </source>
</reference>
<evidence type="ECO:0000256" key="1">
    <source>
        <dbReference type="ARBA" id="ARBA00004196"/>
    </source>
</evidence>
<keyword evidence="8" id="KW-1185">Reference proteome</keyword>
<sequence>MKKILVLILSISIFSSLLAFAHNNEWPKTIIDATGKKIVLKSQPKKIAILHSLYLEYFMALGTPPAASAGSSTGTAMKALEEWETLKPYSNGEKIIDLGSARSLNLEAILASNPDVIVTFKGQGHVNELYNQLNEIAPVILLDFSKSWQEQTMDAAKIVGKEEFAKEFIKETEEIIENTRKILSEKNDKTFALFRTDGKSFITRGNEFYYKTFGLKAPENYPYDYKTISLETVAEMNPDYIAFQNYVDLSKTFVKTQESFSVWYLIKAVKNNHIFYFDDSLNTFGPLALRVTAEKLLEIYSK</sequence>
<evidence type="ECO:0000259" key="6">
    <source>
        <dbReference type="PROSITE" id="PS50983"/>
    </source>
</evidence>
<gene>
    <name evidence="7" type="ORF">C7380_106100</name>
</gene>
<dbReference type="GO" id="GO:1901678">
    <property type="term" value="P:iron coordination entity transport"/>
    <property type="evidence" value="ECO:0007669"/>
    <property type="project" value="UniProtKB-ARBA"/>
</dbReference>
<dbReference type="Pfam" id="PF01497">
    <property type="entry name" value="Peripla_BP_2"/>
    <property type="match status" value="1"/>
</dbReference>
<dbReference type="InterPro" id="IPR051313">
    <property type="entry name" value="Bact_iron-sidero_bind"/>
</dbReference>
<dbReference type="GO" id="GO:0030288">
    <property type="term" value="C:outer membrane-bounded periplasmic space"/>
    <property type="evidence" value="ECO:0007669"/>
    <property type="project" value="TreeGrafter"/>
</dbReference>